<keyword evidence="1" id="KW-0285">Flavoprotein</keyword>
<protein>
    <submittedName>
        <fullName evidence="4">Putative tryptophan repressor binding protein</fullName>
    </submittedName>
</protein>
<dbReference type="PANTHER" id="PTHR30546:SF23">
    <property type="entry name" value="FLAVOPROTEIN-LIKE PROTEIN YCP4-RELATED"/>
    <property type="match status" value="1"/>
</dbReference>
<dbReference type="GeneID" id="95569250"/>
<dbReference type="OrthoDB" id="9801479at2"/>
<dbReference type="GO" id="GO:0003955">
    <property type="term" value="F:NAD(P)H dehydrogenase (quinone) activity"/>
    <property type="evidence" value="ECO:0007669"/>
    <property type="project" value="TreeGrafter"/>
</dbReference>
<comment type="caution">
    <text evidence="4">The sequence shown here is derived from an EMBL/GenBank/DDBJ whole genome shotgun (WGS) entry which is preliminary data.</text>
</comment>
<dbReference type="InterPro" id="IPR005025">
    <property type="entry name" value="FMN_Rdtase-like_dom"/>
</dbReference>
<dbReference type="Pfam" id="PF03358">
    <property type="entry name" value="FMN_red"/>
    <property type="match status" value="1"/>
</dbReference>
<dbReference type="PANTHER" id="PTHR30546">
    <property type="entry name" value="FLAVODOXIN-RELATED PROTEIN WRBA-RELATED"/>
    <property type="match status" value="1"/>
</dbReference>
<dbReference type="eggNOG" id="COG0655">
    <property type="taxonomic scope" value="Bacteria"/>
</dbReference>
<dbReference type="RefSeq" id="WP_008076758.1">
    <property type="nucleotide sequence ID" value="NZ_AEVT01000059.1"/>
</dbReference>
<accession>E8M6M7</accession>
<evidence type="ECO:0000259" key="3">
    <source>
        <dbReference type="PROSITE" id="PS50902"/>
    </source>
</evidence>
<dbReference type="SUPFAM" id="SSF52218">
    <property type="entry name" value="Flavoproteins"/>
    <property type="match status" value="1"/>
</dbReference>
<dbReference type="GO" id="GO:0016020">
    <property type="term" value="C:membrane"/>
    <property type="evidence" value="ECO:0007669"/>
    <property type="project" value="TreeGrafter"/>
</dbReference>
<dbReference type="AlphaFoldDB" id="E8M6M7"/>
<dbReference type="Gene3D" id="3.40.50.360">
    <property type="match status" value="1"/>
</dbReference>
<dbReference type="EMBL" id="AEVT01000059">
    <property type="protein sequence ID" value="EGA70345.1"/>
    <property type="molecule type" value="Genomic_DNA"/>
</dbReference>
<dbReference type="InterPro" id="IPR029039">
    <property type="entry name" value="Flavoprotein-like_sf"/>
</dbReference>
<evidence type="ECO:0000256" key="1">
    <source>
        <dbReference type="ARBA" id="ARBA00022630"/>
    </source>
</evidence>
<sequence>MPKIAIIYFSQTDVTAQLALAIAAGAEQQLETEVFSYRIKGEDLQAGRFVNHALFSTLEACDAIIFGSPTYMGGVAAQFKAFADASSETWCEQKWANKIAAGFTSGGALNGDQSSTLQYLNTLASQHGMIWLGLDKTTESGELKLNRLGTQLGIASQGIDGKLHPADYATGEYLGARVARLANQLSIQ</sequence>
<dbReference type="PROSITE" id="PS50902">
    <property type="entry name" value="FLAVODOXIN_LIKE"/>
    <property type="match status" value="1"/>
</dbReference>
<organism evidence="4 5">
    <name type="scientific">Vibrio sinaloensis DSM 21326</name>
    <dbReference type="NCBI Taxonomy" id="945550"/>
    <lineage>
        <taxon>Bacteria</taxon>
        <taxon>Pseudomonadati</taxon>
        <taxon>Pseudomonadota</taxon>
        <taxon>Gammaproteobacteria</taxon>
        <taxon>Vibrionales</taxon>
        <taxon>Vibrionaceae</taxon>
        <taxon>Vibrio</taxon>
        <taxon>Vibrio oreintalis group</taxon>
    </lineage>
</organism>
<reference evidence="4 5" key="1">
    <citation type="journal article" date="2012" name="Int. J. Syst. Evol. Microbiol.">
        <title>Vibrio caribbeanicus sp. nov., isolated from the marine sponge Scleritoderma cyanea.</title>
        <authorList>
            <person name="Hoffmann M."/>
            <person name="Monday S.R."/>
            <person name="Allard M.W."/>
            <person name="Strain E.A."/>
            <person name="Whittaker P."/>
            <person name="Naum M."/>
            <person name="McCarthy P.J."/>
            <person name="Lopez J.V."/>
            <person name="Fischer M."/>
            <person name="Brown E.W."/>
        </authorList>
    </citation>
    <scope>NUCLEOTIDE SEQUENCE [LARGE SCALE GENOMIC DNA]</scope>
    <source>
        <strain evidence="5">DSMZ 21326</strain>
    </source>
</reference>
<name>E8M6M7_PHOS4</name>
<gene>
    <name evidence="4" type="ORF">VISI1226_22285</name>
</gene>
<dbReference type="Proteomes" id="UP000006228">
    <property type="component" value="Unassembled WGS sequence"/>
</dbReference>
<dbReference type="InterPro" id="IPR008254">
    <property type="entry name" value="Flavodoxin/NO_synth"/>
</dbReference>
<evidence type="ECO:0000313" key="4">
    <source>
        <dbReference type="EMBL" id="EGA70345.1"/>
    </source>
</evidence>
<feature type="domain" description="Flavodoxin-like" evidence="3">
    <location>
        <begin position="4"/>
        <end position="153"/>
    </location>
</feature>
<keyword evidence="2" id="KW-0288">FMN</keyword>
<proteinExistence type="predicted"/>
<evidence type="ECO:0000256" key="2">
    <source>
        <dbReference type="ARBA" id="ARBA00022643"/>
    </source>
</evidence>
<dbReference type="GO" id="GO:0010181">
    <property type="term" value="F:FMN binding"/>
    <property type="evidence" value="ECO:0007669"/>
    <property type="project" value="InterPro"/>
</dbReference>
<evidence type="ECO:0000313" key="5">
    <source>
        <dbReference type="Proteomes" id="UP000006228"/>
    </source>
</evidence>